<dbReference type="AlphaFoldDB" id="A0A8S1J7I5"/>
<feature type="domain" description="GYF" evidence="2">
    <location>
        <begin position="255"/>
        <end position="311"/>
    </location>
</feature>
<evidence type="ECO:0000313" key="3">
    <source>
        <dbReference type="EMBL" id="CAD7703644.1"/>
    </source>
</evidence>
<dbReference type="InterPro" id="IPR003169">
    <property type="entry name" value="GYF"/>
</dbReference>
<dbReference type="SMART" id="SM00444">
    <property type="entry name" value="GYF"/>
    <property type="match status" value="2"/>
</dbReference>
<gene>
    <name evidence="3" type="ORF">OSTQU699_LOCUS9001</name>
</gene>
<feature type="compositionally biased region" description="Basic and acidic residues" evidence="1">
    <location>
        <begin position="93"/>
        <end position="112"/>
    </location>
</feature>
<dbReference type="PROSITE" id="PS50829">
    <property type="entry name" value="GYF"/>
    <property type="match status" value="2"/>
</dbReference>
<dbReference type="SUPFAM" id="SSF55277">
    <property type="entry name" value="GYF domain"/>
    <property type="match status" value="2"/>
</dbReference>
<feature type="region of interest" description="Disordered" evidence="1">
    <location>
        <begin position="1"/>
        <end position="188"/>
    </location>
</feature>
<dbReference type="Proteomes" id="UP000708148">
    <property type="component" value="Unassembled WGS sequence"/>
</dbReference>
<evidence type="ECO:0000259" key="2">
    <source>
        <dbReference type="PROSITE" id="PS50829"/>
    </source>
</evidence>
<feature type="compositionally biased region" description="Basic and acidic residues" evidence="1">
    <location>
        <begin position="1"/>
        <end position="10"/>
    </location>
</feature>
<name>A0A8S1J7I5_9CHLO</name>
<feature type="compositionally biased region" description="Basic and acidic residues" evidence="1">
    <location>
        <begin position="47"/>
        <end position="59"/>
    </location>
</feature>
<proteinExistence type="predicted"/>
<evidence type="ECO:0000313" key="4">
    <source>
        <dbReference type="Proteomes" id="UP000708148"/>
    </source>
</evidence>
<dbReference type="InterPro" id="IPR035445">
    <property type="entry name" value="GYF-like_dom_sf"/>
</dbReference>
<dbReference type="Gene3D" id="3.30.1490.40">
    <property type="match status" value="2"/>
</dbReference>
<keyword evidence="4" id="KW-1185">Reference proteome</keyword>
<sequence>MDGEGEREAPVDTSSPAVGEEGKDPEMPTVVDAQGPAVPLQESVGRPNDDGHTDAKDDVGMPDPVAEPSEEEAEGAQHNPAVDATDGSVLSKQEGEGHDLSTWDQNCERSKADNGAGASLGANESCSDSRGDPVAWDPSGESSEEDTDQVDGSTEEGSSTLSEGETDREDDDDVSEPGRNHTEPATAWEYMDQSRNVCAINPTKMLLLAVNRCLHPQQLIRPVGSQAWGNVESQLPLLRYDGLYPLAEEMWLGTRLVWYYLDKSAEIQGPCSGNDMLEAFHDGYLTEKSLIVPTAEGDDAPSSTSAFSLLGEIFMRMLMLVHVLTSAPKDAHDLLVPAASALFSPMEGKVWFYIGTSGDVQGPHESQAMLDWFTKKMLPADVPVCEREVGKEPPQDPSNFQPLGDVLLERQQSLVMEE</sequence>
<accession>A0A8S1J7I5</accession>
<feature type="domain" description="GYF" evidence="2">
    <location>
        <begin position="348"/>
        <end position="404"/>
    </location>
</feature>
<feature type="compositionally biased region" description="Acidic residues" evidence="1">
    <location>
        <begin position="164"/>
        <end position="175"/>
    </location>
</feature>
<evidence type="ECO:0000256" key="1">
    <source>
        <dbReference type="SAM" id="MobiDB-lite"/>
    </source>
</evidence>
<dbReference type="Pfam" id="PF02213">
    <property type="entry name" value="GYF"/>
    <property type="match status" value="1"/>
</dbReference>
<reference evidence="3" key="1">
    <citation type="submission" date="2020-12" db="EMBL/GenBank/DDBJ databases">
        <authorList>
            <person name="Iha C."/>
        </authorList>
    </citation>
    <scope>NUCLEOTIDE SEQUENCE</scope>
</reference>
<organism evidence="3 4">
    <name type="scientific">Ostreobium quekettii</name>
    <dbReference type="NCBI Taxonomy" id="121088"/>
    <lineage>
        <taxon>Eukaryota</taxon>
        <taxon>Viridiplantae</taxon>
        <taxon>Chlorophyta</taxon>
        <taxon>core chlorophytes</taxon>
        <taxon>Ulvophyceae</taxon>
        <taxon>TCBD clade</taxon>
        <taxon>Bryopsidales</taxon>
        <taxon>Ostreobineae</taxon>
        <taxon>Ostreobiaceae</taxon>
        <taxon>Ostreobium</taxon>
    </lineage>
</organism>
<protein>
    <recommendedName>
        <fullName evidence="2">GYF domain-containing protein</fullName>
    </recommendedName>
</protein>
<dbReference type="EMBL" id="CAJHUC010002340">
    <property type="protein sequence ID" value="CAD7703644.1"/>
    <property type="molecule type" value="Genomic_DNA"/>
</dbReference>
<comment type="caution">
    <text evidence="3">The sequence shown here is derived from an EMBL/GenBank/DDBJ whole genome shotgun (WGS) entry which is preliminary data.</text>
</comment>